<evidence type="ECO:0000256" key="1">
    <source>
        <dbReference type="ARBA" id="ARBA00023125"/>
    </source>
</evidence>
<comment type="caution">
    <text evidence="3">The sequence shown here is derived from an EMBL/GenBank/DDBJ whole genome shotgun (WGS) entry which is preliminary data.</text>
</comment>
<gene>
    <name evidence="3" type="primary">xre</name>
    <name evidence="3" type="ORF">FIPPAONL_01237</name>
</gene>
<accession>A0ABY3BG22</accession>
<reference evidence="3 4" key="1">
    <citation type="submission" date="2019-04" db="EMBL/GenBank/DDBJ databases">
        <title>Lactobacillus gasseri 7171 assembly.</title>
        <authorList>
            <person name="Joris B.R."/>
            <person name="Giguere D."/>
        </authorList>
    </citation>
    <scope>NUCLEOTIDE SEQUENCE [LARGE SCALE GENOMIC DNA]</scope>
    <source>
        <strain evidence="3 4">7171</strain>
    </source>
</reference>
<evidence type="ECO:0000259" key="2">
    <source>
        <dbReference type="PROSITE" id="PS50943"/>
    </source>
</evidence>
<evidence type="ECO:0000313" key="4">
    <source>
        <dbReference type="Proteomes" id="UP000316012"/>
    </source>
</evidence>
<dbReference type="CDD" id="cd00093">
    <property type="entry name" value="HTH_XRE"/>
    <property type="match status" value="1"/>
</dbReference>
<protein>
    <submittedName>
        <fullName evidence="3">HTH-type transcriptional regulator Xre</fullName>
    </submittedName>
</protein>
<sequence length="112" mass="12918">MQNRIKELREKRGISQADIARGVHLTRSAVGYYETGKRGASNNQTWQKLADYFNVSVPYLQGYVDEYIDIHDLNEEEQDAYNRITDMLCEESPEDSISWSKIGQLLINSAEE</sequence>
<dbReference type="Pfam" id="PF01381">
    <property type="entry name" value="HTH_3"/>
    <property type="match status" value="1"/>
</dbReference>
<dbReference type="InterPro" id="IPR010982">
    <property type="entry name" value="Lambda_DNA-bd_dom_sf"/>
</dbReference>
<dbReference type="EMBL" id="SRMD01000086">
    <property type="protein sequence ID" value="TQW15026.1"/>
    <property type="molecule type" value="Genomic_DNA"/>
</dbReference>
<name>A0ABY3BG22_LACGS</name>
<dbReference type="RefSeq" id="WP_060791027.1">
    <property type="nucleotide sequence ID" value="NZ_CABOGQ010000004.1"/>
</dbReference>
<dbReference type="PANTHER" id="PTHR46558">
    <property type="entry name" value="TRACRIPTIONAL REGULATORY PROTEIN-RELATED-RELATED"/>
    <property type="match status" value="1"/>
</dbReference>
<dbReference type="PANTHER" id="PTHR46558:SF4">
    <property type="entry name" value="DNA-BIDING PHAGE PROTEIN"/>
    <property type="match status" value="1"/>
</dbReference>
<dbReference type="InterPro" id="IPR001387">
    <property type="entry name" value="Cro/C1-type_HTH"/>
</dbReference>
<dbReference type="PROSITE" id="PS50943">
    <property type="entry name" value="HTH_CROC1"/>
    <property type="match status" value="1"/>
</dbReference>
<dbReference type="SMART" id="SM00530">
    <property type="entry name" value="HTH_XRE"/>
    <property type="match status" value="1"/>
</dbReference>
<organism evidence="3 4">
    <name type="scientific">Lactobacillus gasseri</name>
    <dbReference type="NCBI Taxonomy" id="1596"/>
    <lineage>
        <taxon>Bacteria</taxon>
        <taxon>Bacillati</taxon>
        <taxon>Bacillota</taxon>
        <taxon>Bacilli</taxon>
        <taxon>Lactobacillales</taxon>
        <taxon>Lactobacillaceae</taxon>
        <taxon>Lactobacillus</taxon>
    </lineage>
</organism>
<proteinExistence type="predicted"/>
<dbReference type="Proteomes" id="UP000316012">
    <property type="component" value="Unassembled WGS sequence"/>
</dbReference>
<dbReference type="Gene3D" id="1.10.260.40">
    <property type="entry name" value="lambda repressor-like DNA-binding domains"/>
    <property type="match status" value="1"/>
</dbReference>
<feature type="domain" description="HTH cro/C1-type" evidence="2">
    <location>
        <begin position="5"/>
        <end position="60"/>
    </location>
</feature>
<keyword evidence="4" id="KW-1185">Reference proteome</keyword>
<keyword evidence="1" id="KW-0238">DNA-binding</keyword>
<evidence type="ECO:0000313" key="3">
    <source>
        <dbReference type="EMBL" id="TQW15026.1"/>
    </source>
</evidence>
<dbReference type="SUPFAM" id="SSF47413">
    <property type="entry name" value="lambda repressor-like DNA-binding domains"/>
    <property type="match status" value="1"/>
</dbReference>